<dbReference type="GO" id="GO:0000981">
    <property type="term" value="F:DNA-binding transcription factor activity, RNA polymerase II-specific"/>
    <property type="evidence" value="ECO:0007669"/>
    <property type="project" value="InterPro"/>
</dbReference>
<evidence type="ECO:0000256" key="5">
    <source>
        <dbReference type="ARBA" id="ARBA00022833"/>
    </source>
</evidence>
<dbReference type="GO" id="GO:0008270">
    <property type="term" value="F:zinc ion binding"/>
    <property type="evidence" value="ECO:0007669"/>
    <property type="project" value="UniProtKB-KW"/>
</dbReference>
<dbReference type="RefSeq" id="XP_036364114.1">
    <property type="nucleotide sequence ID" value="XM_036508221.1"/>
</dbReference>
<feature type="compositionally biased region" description="Basic and acidic residues" evidence="7">
    <location>
        <begin position="662"/>
        <end position="672"/>
    </location>
</feature>
<evidence type="ECO:0000313" key="8">
    <source>
        <dbReference type="Proteomes" id="UP000515154"/>
    </source>
</evidence>
<feature type="compositionally biased region" description="Basic residues" evidence="7">
    <location>
        <begin position="638"/>
        <end position="661"/>
    </location>
</feature>
<feature type="region of interest" description="Disordered" evidence="7">
    <location>
        <begin position="509"/>
        <end position="672"/>
    </location>
</feature>
<keyword evidence="3" id="KW-0677">Repeat</keyword>
<organism evidence="8 11">
    <name type="scientific">Octopus sinensis</name>
    <name type="common">East Asian common octopus</name>
    <dbReference type="NCBI Taxonomy" id="2607531"/>
    <lineage>
        <taxon>Eukaryota</taxon>
        <taxon>Metazoa</taxon>
        <taxon>Spiralia</taxon>
        <taxon>Lophotrochozoa</taxon>
        <taxon>Mollusca</taxon>
        <taxon>Cephalopoda</taxon>
        <taxon>Coleoidea</taxon>
        <taxon>Octopodiformes</taxon>
        <taxon>Octopoda</taxon>
        <taxon>Incirrata</taxon>
        <taxon>Octopodidae</taxon>
        <taxon>Octopus</taxon>
    </lineage>
</organism>
<reference evidence="9 10" key="1">
    <citation type="submission" date="2025-08" db="UniProtKB">
        <authorList>
            <consortium name="RefSeq"/>
        </authorList>
    </citation>
    <scope>IDENTIFICATION</scope>
</reference>
<protein>
    <submittedName>
        <fullName evidence="9 10">Uncharacterized protein LOC115231992 isoform X1</fullName>
    </submittedName>
</protein>
<comment type="subcellular location">
    <subcellularLocation>
        <location evidence="1">Nucleus</location>
    </subcellularLocation>
</comment>
<dbReference type="GO" id="GO:0000785">
    <property type="term" value="C:chromatin"/>
    <property type="evidence" value="ECO:0007669"/>
    <property type="project" value="TreeGrafter"/>
</dbReference>
<sequence length="672" mass="77802">MAKLCRCVKLNDRFDAQVFTFTLPKSIVREFSPDVFSTEIVYGYHKWNVSFIKSERHLGAYLKLLTSTPGLSCRVDYAFTMLNKDHFTRNESFMEKNCDFNDDKLTHGRKTFIGIQDLSNRNFMQDSGEFLVELEMRSIVSTFEYDLAVPKEAYSRHYINEKLETPYFSFGVFDWSVSLFSPNGAHYTEGKTAVQLNRHTSFHHLCNVKYEIALGEEDIYQTGQITQTLDTSGVGDPLIVAATIFELSQGRMVVPVKVTMTSVVLVSEVTMDALGQSRNRAHCYDRDKQAWMLEGDTSGKHLSFRLYYTDISHVPRKFTRFVCWNVSIIPSAGSIVGSNTSKAVKALDGPFTKYYVQQDLDEGFVMHTDIPVETLLESSEDTRARNAAGKAFIQRLANGRLQDAENVYYQPNEERKLTVHIEWIGSCLLVRPTYHTIDDVSRVHKHQMLREIMALQAENYALEKQLYSYQQSIAKTNAKNSPVNPVEPSKKLVENGYELELARELSQHLHAGGHKQLSHPTQLSPSPTPQQSHYSSYQHQQAQPAPPPSPQPHQQQPQQQQQQQQQESPRQPPQRQQRQSHQYHHHQQLQEQPKPPSPPTTSQQQQHHYHHHQQQQQSQQQQQQQYQQYSPQHSPQHSPHHSPHHTPHHHERRTPTRRRHHDTTYRDYNIRN</sequence>
<evidence type="ECO:0000256" key="7">
    <source>
        <dbReference type="SAM" id="MobiDB-lite"/>
    </source>
</evidence>
<keyword evidence="2" id="KW-0479">Metal-binding</keyword>
<dbReference type="Proteomes" id="UP000515154">
    <property type="component" value="Linkage group LG1"/>
</dbReference>
<evidence type="ECO:0000313" key="10">
    <source>
        <dbReference type="RefSeq" id="XP_036364114.1"/>
    </source>
</evidence>
<dbReference type="AlphaFoldDB" id="A0A7E6FAZ2"/>
<dbReference type="GO" id="GO:0000978">
    <property type="term" value="F:RNA polymerase II cis-regulatory region sequence-specific DNA binding"/>
    <property type="evidence" value="ECO:0007669"/>
    <property type="project" value="InterPro"/>
</dbReference>
<dbReference type="RefSeq" id="XP_036364117.1">
    <property type="nucleotide sequence ID" value="XM_036508224.1"/>
</dbReference>
<evidence type="ECO:0000256" key="6">
    <source>
        <dbReference type="ARBA" id="ARBA00023242"/>
    </source>
</evidence>
<dbReference type="PANTHER" id="PTHR40626">
    <property type="entry name" value="MIP31509P"/>
    <property type="match status" value="1"/>
</dbReference>
<feature type="compositionally biased region" description="Low complexity" evidence="7">
    <location>
        <begin position="518"/>
        <end position="543"/>
    </location>
</feature>
<dbReference type="PANTHER" id="PTHR40626:SF11">
    <property type="entry name" value="ZINC FINGER PROTEIN YPR022C"/>
    <property type="match status" value="1"/>
</dbReference>
<evidence type="ECO:0000313" key="11">
    <source>
        <dbReference type="RefSeq" id="XP_036364117.1"/>
    </source>
</evidence>
<dbReference type="InterPro" id="IPR008974">
    <property type="entry name" value="TRAF-like"/>
</dbReference>
<evidence type="ECO:0000256" key="1">
    <source>
        <dbReference type="ARBA" id="ARBA00004123"/>
    </source>
</evidence>
<dbReference type="SUPFAM" id="SSF49599">
    <property type="entry name" value="TRAF domain-like"/>
    <property type="match status" value="1"/>
</dbReference>
<proteinExistence type="predicted"/>
<evidence type="ECO:0000256" key="2">
    <source>
        <dbReference type="ARBA" id="ARBA00022723"/>
    </source>
</evidence>
<dbReference type="GO" id="GO:0005634">
    <property type="term" value="C:nucleus"/>
    <property type="evidence" value="ECO:0007669"/>
    <property type="project" value="UniProtKB-SubCell"/>
</dbReference>
<evidence type="ECO:0000313" key="9">
    <source>
        <dbReference type="RefSeq" id="XP_036364109.1"/>
    </source>
</evidence>
<name>A0A7E6FAZ2_9MOLL</name>
<keyword evidence="4" id="KW-0863">Zinc-finger</keyword>
<evidence type="ECO:0000256" key="4">
    <source>
        <dbReference type="ARBA" id="ARBA00022771"/>
    </source>
</evidence>
<feature type="compositionally biased region" description="Low complexity" evidence="7">
    <location>
        <begin position="552"/>
        <end position="580"/>
    </location>
</feature>
<dbReference type="InterPro" id="IPR051059">
    <property type="entry name" value="VerF-like"/>
</dbReference>
<evidence type="ECO:0000256" key="3">
    <source>
        <dbReference type="ARBA" id="ARBA00022737"/>
    </source>
</evidence>
<feature type="compositionally biased region" description="Low complexity" evidence="7">
    <location>
        <begin position="614"/>
        <end position="637"/>
    </location>
</feature>
<gene>
    <name evidence="9 10 11" type="primary">LOC115231992</name>
</gene>
<dbReference type="RefSeq" id="XP_036364109.1">
    <property type="nucleotide sequence ID" value="XM_036508216.1"/>
</dbReference>
<dbReference type="Gene3D" id="2.60.210.10">
    <property type="entry name" value="Apoptosis, Tumor Necrosis Factor Receptor Associated Protein 2, Chain A"/>
    <property type="match status" value="1"/>
</dbReference>
<keyword evidence="5" id="KW-0862">Zinc</keyword>
<keyword evidence="8" id="KW-1185">Reference proteome</keyword>
<accession>A0A7E6FAZ2</accession>
<keyword evidence="6" id="KW-0539">Nucleus</keyword>